<sequence length="419" mass="45493">MLPKSSADLLVSEASDSASMSLGIDFVNNEPWTIESYAESLMDELFHDIDNILDGRSKRNHHRERTESVPVQTMTFQMPDVVLPSKLNRPLQSTAPIKNVQTTTLVVNHPSIRAITTTEQQQTSGLSKLIFMGLSLTIGTLGMVYLTESGLLNTINAQLTSQSLPNHRIPSPASVTTDPQLDLVNYMLEALTVIEQQGRTNDKTIAKPGFPTVNLNQTTALPLPNTQPTETLPLPVAANNMLPANNRLTTPNVVERIYIPVYQSPAPKYQIPTVPIVPVPPTIPSSLTVNNPPTINTIQPAIKSVTKTPQVNLKPAAVSPQPLKVAPPKLPTIVPPAPVKEPNNIPQQVLAPSYSAQLEGLLELGNKSVALFKVDGISRRINLGENIGTTGWTLVEVSNGEVIVRRNGEVRSIYTGQKL</sequence>
<evidence type="ECO:0000313" key="1">
    <source>
        <dbReference type="EMBL" id="BAZ86648.1"/>
    </source>
</evidence>
<dbReference type="EMBL" id="AP018316">
    <property type="protein sequence ID" value="BAZ86648.1"/>
    <property type="molecule type" value="Genomic_DNA"/>
</dbReference>
<protein>
    <recommendedName>
        <fullName evidence="3">Type II secretion system protein GspC N-terminal domain-containing protein</fullName>
    </recommendedName>
</protein>
<proteinExistence type="predicted"/>
<reference evidence="1 2" key="1">
    <citation type="submission" date="2017-06" db="EMBL/GenBank/DDBJ databases">
        <title>Genome sequencing of cyanobaciteial culture collection at National Institute for Environmental Studies (NIES).</title>
        <authorList>
            <person name="Hirose Y."/>
            <person name="Shimura Y."/>
            <person name="Fujisawa T."/>
            <person name="Nakamura Y."/>
            <person name="Kawachi M."/>
        </authorList>
    </citation>
    <scope>NUCLEOTIDE SEQUENCE [LARGE SCALE GENOMIC DNA]</scope>
    <source>
        <strain evidence="1 2">NIES-806</strain>
    </source>
</reference>
<organism evidence="1 2">
    <name type="scientific">Dolichospermum compactum NIES-806</name>
    <dbReference type="NCBI Taxonomy" id="1973481"/>
    <lineage>
        <taxon>Bacteria</taxon>
        <taxon>Bacillati</taxon>
        <taxon>Cyanobacteriota</taxon>
        <taxon>Cyanophyceae</taxon>
        <taxon>Nostocales</taxon>
        <taxon>Aphanizomenonaceae</taxon>
        <taxon>Dolichospermum</taxon>
        <taxon>Dolichospermum compactum</taxon>
    </lineage>
</organism>
<accession>A0A1Z4V5A0</accession>
<gene>
    <name evidence="1" type="ORF">NIES806_28640</name>
</gene>
<dbReference type="OrthoDB" id="428674at2"/>
<name>A0A1Z4V5A0_9CYAN</name>
<dbReference type="AlphaFoldDB" id="A0A1Z4V5A0"/>
<keyword evidence="2" id="KW-1185">Reference proteome</keyword>
<evidence type="ECO:0008006" key="3">
    <source>
        <dbReference type="Google" id="ProtNLM"/>
    </source>
</evidence>
<dbReference type="RefSeq" id="WP_096668230.1">
    <property type="nucleotide sequence ID" value="NZ_AP018316.1"/>
</dbReference>
<dbReference type="Proteomes" id="UP000218702">
    <property type="component" value="Chromosome"/>
</dbReference>
<evidence type="ECO:0000313" key="2">
    <source>
        <dbReference type="Proteomes" id="UP000218702"/>
    </source>
</evidence>
<dbReference type="KEGG" id="dcm:NIES806_28640"/>